<evidence type="ECO:0000313" key="8">
    <source>
        <dbReference type="Proteomes" id="UP000516437"/>
    </source>
</evidence>
<dbReference type="PANTHER" id="PTHR31113">
    <property type="entry name" value="UPF0496 PROTEIN 3-RELATED"/>
    <property type="match status" value="1"/>
</dbReference>
<feature type="transmembrane region" description="Helical" evidence="6">
    <location>
        <begin position="189"/>
        <end position="211"/>
    </location>
</feature>
<comment type="subcellular location">
    <subcellularLocation>
        <location evidence="1">Membrane</location>
    </subcellularLocation>
</comment>
<dbReference type="InterPro" id="IPR007749">
    <property type="entry name" value="DUF677"/>
</dbReference>
<gene>
    <name evidence="7" type="ORF">CJ030_MR8G000659</name>
</gene>
<evidence type="ECO:0000256" key="3">
    <source>
        <dbReference type="ARBA" id="ARBA00022692"/>
    </source>
</evidence>
<dbReference type="Proteomes" id="UP000516437">
    <property type="component" value="Chromosome 8"/>
</dbReference>
<dbReference type="EMBL" id="RXIC02000026">
    <property type="protein sequence ID" value="KAB1203624.1"/>
    <property type="molecule type" value="Genomic_DNA"/>
</dbReference>
<reference evidence="7 8" key="1">
    <citation type="journal article" date="2019" name="Plant Biotechnol. J.">
        <title>The red bayberry genome and genetic basis of sex determination.</title>
        <authorList>
            <person name="Jia H.M."/>
            <person name="Jia H.J."/>
            <person name="Cai Q.L."/>
            <person name="Wang Y."/>
            <person name="Zhao H.B."/>
            <person name="Yang W.F."/>
            <person name="Wang G.Y."/>
            <person name="Li Y.H."/>
            <person name="Zhan D.L."/>
            <person name="Shen Y.T."/>
            <person name="Niu Q.F."/>
            <person name="Chang L."/>
            <person name="Qiu J."/>
            <person name="Zhao L."/>
            <person name="Xie H.B."/>
            <person name="Fu W.Y."/>
            <person name="Jin J."/>
            <person name="Li X.W."/>
            <person name="Jiao Y."/>
            <person name="Zhou C.C."/>
            <person name="Tu T."/>
            <person name="Chai C.Y."/>
            <person name="Gao J.L."/>
            <person name="Fan L.J."/>
            <person name="van de Weg E."/>
            <person name="Wang J.Y."/>
            <person name="Gao Z.S."/>
        </authorList>
    </citation>
    <scope>NUCLEOTIDE SEQUENCE [LARGE SCALE GENOMIC DNA]</scope>
    <source>
        <tissue evidence="7">Leaves</tissue>
    </source>
</reference>
<evidence type="ECO:0000313" key="7">
    <source>
        <dbReference type="EMBL" id="KAB1203624.1"/>
    </source>
</evidence>
<dbReference type="PANTHER" id="PTHR31113:SF20">
    <property type="entry name" value="UPF0496 PROTEIN 2-RELATED"/>
    <property type="match status" value="1"/>
</dbReference>
<keyword evidence="5 6" id="KW-0472">Membrane</keyword>
<keyword evidence="8" id="KW-1185">Reference proteome</keyword>
<comment type="caution">
    <text evidence="7">The sequence shown here is derived from an EMBL/GenBank/DDBJ whole genome shotgun (WGS) entry which is preliminary data.</text>
</comment>
<evidence type="ECO:0000256" key="4">
    <source>
        <dbReference type="ARBA" id="ARBA00022989"/>
    </source>
</evidence>
<evidence type="ECO:0000256" key="2">
    <source>
        <dbReference type="ARBA" id="ARBA00009074"/>
    </source>
</evidence>
<name>A0A6A1UT10_9ROSI</name>
<protein>
    <submittedName>
        <fullName evidence="7">Uncharacterized protein</fullName>
    </submittedName>
</protein>
<accession>A0A6A1UT10</accession>
<dbReference type="AlphaFoldDB" id="A0A6A1UT10"/>
<evidence type="ECO:0000256" key="1">
    <source>
        <dbReference type="ARBA" id="ARBA00004370"/>
    </source>
</evidence>
<organism evidence="7 8">
    <name type="scientific">Morella rubra</name>
    <name type="common">Chinese bayberry</name>
    <dbReference type="NCBI Taxonomy" id="262757"/>
    <lineage>
        <taxon>Eukaryota</taxon>
        <taxon>Viridiplantae</taxon>
        <taxon>Streptophyta</taxon>
        <taxon>Embryophyta</taxon>
        <taxon>Tracheophyta</taxon>
        <taxon>Spermatophyta</taxon>
        <taxon>Magnoliopsida</taxon>
        <taxon>eudicotyledons</taxon>
        <taxon>Gunneridae</taxon>
        <taxon>Pentapetalae</taxon>
        <taxon>rosids</taxon>
        <taxon>fabids</taxon>
        <taxon>Fagales</taxon>
        <taxon>Myricaceae</taxon>
        <taxon>Morella</taxon>
    </lineage>
</organism>
<comment type="similarity">
    <text evidence="2">Belongs to the UPF0496 family.</text>
</comment>
<dbReference type="OrthoDB" id="776561at2759"/>
<dbReference type="Pfam" id="PF05055">
    <property type="entry name" value="DUF677"/>
    <property type="match status" value="1"/>
</dbReference>
<keyword evidence="4 6" id="KW-1133">Transmembrane helix</keyword>
<sequence>MESANSLSSKSSVNEEYMKAFRTKSYIEILEKVQGQLGRTSIARLSSASSLPLYVHLSQYLLEPRQETLSDMIKDMNLHHLLIDYFEASLEACKTSELILQSIHQTRANYRKIKRVIKLSRRVHDCEDYSDKQSQAILRELAAFALLKNPLSNIGPAHFRDIREGNMALFRRLTSKRRRTKRRARCRKIWKKAAGISLVLSQSALLILLLIFALHSMVGIVAAPPLLACSLGFSTKEMKMSCGGRKTRLLERLGDQLDVAAKGMYILINDFDTMSRQVKRLNDEVEHHKDVADMCIKNGKYEILKEVVREFHVNEPSFLEQLQELEEHVYLCFLTINRSRRLVVQEIMAAANQ</sequence>
<dbReference type="GO" id="GO:0016020">
    <property type="term" value="C:membrane"/>
    <property type="evidence" value="ECO:0007669"/>
    <property type="project" value="UniProtKB-SubCell"/>
</dbReference>
<evidence type="ECO:0000256" key="5">
    <source>
        <dbReference type="ARBA" id="ARBA00023136"/>
    </source>
</evidence>
<proteinExistence type="inferred from homology"/>
<evidence type="ECO:0000256" key="6">
    <source>
        <dbReference type="SAM" id="Phobius"/>
    </source>
</evidence>
<keyword evidence="3 6" id="KW-0812">Transmembrane</keyword>